<name>A0AAV7C577_ENGPU</name>
<dbReference type="AlphaFoldDB" id="A0AAV7C577"/>
<reference evidence="1" key="1">
    <citation type="thesis" date="2020" institute="ProQuest LLC" country="789 East Eisenhower Parkway, Ann Arbor, MI, USA">
        <title>Comparative Genomics and Chromosome Evolution.</title>
        <authorList>
            <person name="Mudd A.B."/>
        </authorList>
    </citation>
    <scope>NUCLEOTIDE SEQUENCE</scope>
    <source>
        <strain evidence="1">237g6f4</strain>
        <tissue evidence="1">Blood</tissue>
    </source>
</reference>
<evidence type="ECO:0000313" key="2">
    <source>
        <dbReference type="Proteomes" id="UP000824782"/>
    </source>
</evidence>
<dbReference type="EMBL" id="WNYA01000003">
    <property type="protein sequence ID" value="KAG8580135.1"/>
    <property type="molecule type" value="Genomic_DNA"/>
</dbReference>
<accession>A0AAV7C577</accession>
<protein>
    <submittedName>
        <fullName evidence="1">Uncharacterized protein</fullName>
    </submittedName>
</protein>
<comment type="caution">
    <text evidence="1">The sequence shown here is derived from an EMBL/GenBank/DDBJ whole genome shotgun (WGS) entry which is preliminary data.</text>
</comment>
<gene>
    <name evidence="1" type="ORF">GDO81_007157</name>
</gene>
<dbReference type="Proteomes" id="UP000824782">
    <property type="component" value="Unassembled WGS sequence"/>
</dbReference>
<keyword evidence="2" id="KW-1185">Reference proteome</keyword>
<proteinExistence type="predicted"/>
<sequence>MISDLHLFIAGITSMMMQQCRHCQFVCRLHGQWYVPGPRKWKNITQRCYVPGPWKWKNITRQYYVLGPWKWKNITRQYYVLGPW</sequence>
<organism evidence="1 2">
    <name type="scientific">Engystomops pustulosus</name>
    <name type="common">Tungara frog</name>
    <name type="synonym">Physalaemus pustulosus</name>
    <dbReference type="NCBI Taxonomy" id="76066"/>
    <lineage>
        <taxon>Eukaryota</taxon>
        <taxon>Metazoa</taxon>
        <taxon>Chordata</taxon>
        <taxon>Craniata</taxon>
        <taxon>Vertebrata</taxon>
        <taxon>Euteleostomi</taxon>
        <taxon>Amphibia</taxon>
        <taxon>Batrachia</taxon>
        <taxon>Anura</taxon>
        <taxon>Neobatrachia</taxon>
        <taxon>Hyloidea</taxon>
        <taxon>Leptodactylidae</taxon>
        <taxon>Leiuperinae</taxon>
        <taxon>Engystomops</taxon>
    </lineage>
</organism>
<evidence type="ECO:0000313" key="1">
    <source>
        <dbReference type="EMBL" id="KAG8580135.1"/>
    </source>
</evidence>